<accession>A0A9D4LCW1</accession>
<sequence>MDHYWLHTQTLNYNTLSPSIKTNTMKGLCLTEDGSLLATYTDPELQHLESINKDQHNEGTMPD</sequence>
<dbReference type="Proteomes" id="UP000828390">
    <property type="component" value="Unassembled WGS sequence"/>
</dbReference>
<dbReference type="EMBL" id="JAIWYP010000003">
    <property type="protein sequence ID" value="KAH3855790.1"/>
    <property type="molecule type" value="Genomic_DNA"/>
</dbReference>
<organism evidence="1 2">
    <name type="scientific">Dreissena polymorpha</name>
    <name type="common">Zebra mussel</name>
    <name type="synonym">Mytilus polymorpha</name>
    <dbReference type="NCBI Taxonomy" id="45954"/>
    <lineage>
        <taxon>Eukaryota</taxon>
        <taxon>Metazoa</taxon>
        <taxon>Spiralia</taxon>
        <taxon>Lophotrochozoa</taxon>
        <taxon>Mollusca</taxon>
        <taxon>Bivalvia</taxon>
        <taxon>Autobranchia</taxon>
        <taxon>Heteroconchia</taxon>
        <taxon>Euheterodonta</taxon>
        <taxon>Imparidentia</taxon>
        <taxon>Neoheterodontei</taxon>
        <taxon>Myida</taxon>
        <taxon>Dreissenoidea</taxon>
        <taxon>Dreissenidae</taxon>
        <taxon>Dreissena</taxon>
    </lineage>
</organism>
<keyword evidence="2" id="KW-1185">Reference proteome</keyword>
<gene>
    <name evidence="1" type="ORF">DPMN_098359</name>
</gene>
<evidence type="ECO:0000313" key="2">
    <source>
        <dbReference type="Proteomes" id="UP000828390"/>
    </source>
</evidence>
<reference evidence="1" key="1">
    <citation type="journal article" date="2019" name="bioRxiv">
        <title>The Genome of the Zebra Mussel, Dreissena polymorpha: A Resource for Invasive Species Research.</title>
        <authorList>
            <person name="McCartney M.A."/>
            <person name="Auch B."/>
            <person name="Kono T."/>
            <person name="Mallez S."/>
            <person name="Zhang Y."/>
            <person name="Obille A."/>
            <person name="Becker A."/>
            <person name="Abrahante J.E."/>
            <person name="Garbe J."/>
            <person name="Badalamenti J.P."/>
            <person name="Herman A."/>
            <person name="Mangelson H."/>
            <person name="Liachko I."/>
            <person name="Sullivan S."/>
            <person name="Sone E.D."/>
            <person name="Koren S."/>
            <person name="Silverstein K.A.T."/>
            <person name="Beckman K.B."/>
            <person name="Gohl D.M."/>
        </authorList>
    </citation>
    <scope>NUCLEOTIDE SEQUENCE</scope>
    <source>
        <strain evidence="1">Duluth1</strain>
        <tissue evidence="1">Whole animal</tissue>
    </source>
</reference>
<dbReference type="AlphaFoldDB" id="A0A9D4LCW1"/>
<comment type="caution">
    <text evidence="1">The sequence shown here is derived from an EMBL/GenBank/DDBJ whole genome shotgun (WGS) entry which is preliminary data.</text>
</comment>
<reference evidence="1" key="2">
    <citation type="submission" date="2020-11" db="EMBL/GenBank/DDBJ databases">
        <authorList>
            <person name="McCartney M.A."/>
            <person name="Auch B."/>
            <person name="Kono T."/>
            <person name="Mallez S."/>
            <person name="Becker A."/>
            <person name="Gohl D.M."/>
            <person name="Silverstein K.A.T."/>
            <person name="Koren S."/>
            <person name="Bechman K.B."/>
            <person name="Herman A."/>
            <person name="Abrahante J.E."/>
            <person name="Garbe J."/>
        </authorList>
    </citation>
    <scope>NUCLEOTIDE SEQUENCE</scope>
    <source>
        <strain evidence="1">Duluth1</strain>
        <tissue evidence="1">Whole animal</tissue>
    </source>
</reference>
<name>A0A9D4LCW1_DREPO</name>
<evidence type="ECO:0000313" key="1">
    <source>
        <dbReference type="EMBL" id="KAH3855790.1"/>
    </source>
</evidence>
<protein>
    <submittedName>
        <fullName evidence="1">Uncharacterized protein</fullName>
    </submittedName>
</protein>
<proteinExistence type="predicted"/>